<feature type="domain" description="HAMP" evidence="16">
    <location>
        <begin position="176"/>
        <end position="228"/>
    </location>
</feature>
<dbReference type="InterPro" id="IPR003660">
    <property type="entry name" value="HAMP_dom"/>
</dbReference>
<dbReference type="RefSeq" id="WP_108965720.1">
    <property type="nucleotide sequence ID" value="NZ_CP022189.1"/>
</dbReference>
<evidence type="ECO:0000256" key="9">
    <source>
        <dbReference type="ARBA" id="ARBA00022840"/>
    </source>
</evidence>
<feature type="transmembrane region" description="Helical" evidence="14">
    <location>
        <begin position="7"/>
        <end position="26"/>
    </location>
</feature>
<feature type="transmembrane region" description="Helical" evidence="14">
    <location>
        <begin position="156"/>
        <end position="175"/>
    </location>
</feature>
<dbReference type="EMBL" id="CP022189">
    <property type="protein sequence ID" value="AWI83610.1"/>
    <property type="molecule type" value="Genomic_DNA"/>
</dbReference>
<evidence type="ECO:0000256" key="11">
    <source>
        <dbReference type="ARBA" id="ARBA00023012"/>
    </source>
</evidence>
<dbReference type="SMART" id="SM00388">
    <property type="entry name" value="HisKA"/>
    <property type="match status" value="1"/>
</dbReference>
<evidence type="ECO:0000256" key="8">
    <source>
        <dbReference type="ARBA" id="ARBA00022777"/>
    </source>
</evidence>
<evidence type="ECO:0000256" key="10">
    <source>
        <dbReference type="ARBA" id="ARBA00022989"/>
    </source>
</evidence>
<dbReference type="PROSITE" id="PS50885">
    <property type="entry name" value="HAMP"/>
    <property type="match status" value="1"/>
</dbReference>
<evidence type="ECO:0000256" key="5">
    <source>
        <dbReference type="ARBA" id="ARBA00022679"/>
    </source>
</evidence>
<evidence type="ECO:0000256" key="1">
    <source>
        <dbReference type="ARBA" id="ARBA00000085"/>
    </source>
</evidence>
<accession>A0A2U8HD53</accession>
<dbReference type="SMART" id="SM00387">
    <property type="entry name" value="HATPase_c"/>
    <property type="match status" value="1"/>
</dbReference>
<evidence type="ECO:0000256" key="4">
    <source>
        <dbReference type="ARBA" id="ARBA00022553"/>
    </source>
</evidence>
<reference evidence="17 18" key="1">
    <citation type="submission" date="2017-06" db="EMBL/GenBank/DDBJ databases">
        <title>Yangia sp. YSBP01 complete genome sequence.</title>
        <authorList>
            <person name="Woo J.-H."/>
            <person name="Kim H.-S."/>
        </authorList>
    </citation>
    <scope>NUCLEOTIDE SEQUENCE [LARGE SCALE GENOMIC DNA]</scope>
    <source>
        <strain evidence="17 18">YSBP01</strain>
    </source>
</reference>
<dbReference type="EC" id="2.7.13.3" evidence="3"/>
<evidence type="ECO:0000313" key="18">
    <source>
        <dbReference type="Proteomes" id="UP000244915"/>
    </source>
</evidence>
<dbReference type="Pfam" id="PF02518">
    <property type="entry name" value="HATPase_c"/>
    <property type="match status" value="1"/>
</dbReference>
<protein>
    <recommendedName>
        <fullName evidence="3">histidine kinase</fullName>
        <ecNumber evidence="3">2.7.13.3</ecNumber>
    </recommendedName>
</protein>
<keyword evidence="11" id="KW-0902">Two-component regulatory system</keyword>
<gene>
    <name evidence="17" type="ORF">CEW88_07920</name>
</gene>
<evidence type="ECO:0000256" key="3">
    <source>
        <dbReference type="ARBA" id="ARBA00012438"/>
    </source>
</evidence>
<dbReference type="GO" id="GO:0005886">
    <property type="term" value="C:plasma membrane"/>
    <property type="evidence" value="ECO:0007669"/>
    <property type="project" value="TreeGrafter"/>
</dbReference>
<keyword evidence="5" id="KW-0808">Transferase</keyword>
<proteinExistence type="predicted"/>
<feature type="domain" description="Histidine kinase" evidence="15">
    <location>
        <begin position="236"/>
        <end position="442"/>
    </location>
</feature>
<dbReference type="PROSITE" id="PS50109">
    <property type="entry name" value="HIS_KIN"/>
    <property type="match status" value="1"/>
</dbReference>
<dbReference type="InterPro" id="IPR036890">
    <property type="entry name" value="HATPase_C_sf"/>
</dbReference>
<dbReference type="SUPFAM" id="SSF55874">
    <property type="entry name" value="ATPase domain of HSP90 chaperone/DNA topoisomerase II/histidine kinase"/>
    <property type="match status" value="1"/>
</dbReference>
<evidence type="ECO:0000313" key="17">
    <source>
        <dbReference type="EMBL" id="AWI83610.1"/>
    </source>
</evidence>
<keyword evidence="6 14" id="KW-0812">Transmembrane</keyword>
<dbReference type="KEGG" id="ypac:CEW88_07920"/>
<dbReference type="InterPro" id="IPR003661">
    <property type="entry name" value="HisK_dim/P_dom"/>
</dbReference>
<keyword evidence="8 17" id="KW-0418">Kinase</keyword>
<dbReference type="InterPro" id="IPR013727">
    <property type="entry name" value="2CSK_N"/>
</dbReference>
<dbReference type="Pfam" id="PF00512">
    <property type="entry name" value="HisKA"/>
    <property type="match status" value="1"/>
</dbReference>
<keyword evidence="4" id="KW-0597">Phosphoprotein</keyword>
<name>A0A2U8HD53_9RHOB</name>
<dbReference type="CDD" id="cd00075">
    <property type="entry name" value="HATPase"/>
    <property type="match status" value="1"/>
</dbReference>
<dbReference type="PANTHER" id="PTHR45436:SF14">
    <property type="entry name" value="SENSOR PROTEIN QSEC"/>
    <property type="match status" value="1"/>
</dbReference>
<feature type="region of interest" description="Disordered" evidence="13">
    <location>
        <begin position="422"/>
        <end position="442"/>
    </location>
</feature>
<dbReference type="InterPro" id="IPR036097">
    <property type="entry name" value="HisK_dim/P_sf"/>
</dbReference>
<evidence type="ECO:0000259" key="16">
    <source>
        <dbReference type="PROSITE" id="PS50885"/>
    </source>
</evidence>
<evidence type="ECO:0000256" key="13">
    <source>
        <dbReference type="SAM" id="MobiDB-lite"/>
    </source>
</evidence>
<keyword evidence="9" id="KW-0067">ATP-binding</keyword>
<evidence type="ECO:0000256" key="2">
    <source>
        <dbReference type="ARBA" id="ARBA00004141"/>
    </source>
</evidence>
<dbReference type="Pfam" id="PF08521">
    <property type="entry name" value="2CSK_N"/>
    <property type="match status" value="1"/>
</dbReference>
<dbReference type="OrthoDB" id="9809766at2"/>
<dbReference type="InterPro" id="IPR005467">
    <property type="entry name" value="His_kinase_dom"/>
</dbReference>
<dbReference type="PANTHER" id="PTHR45436">
    <property type="entry name" value="SENSOR HISTIDINE KINASE YKOH"/>
    <property type="match status" value="1"/>
</dbReference>
<evidence type="ECO:0000256" key="7">
    <source>
        <dbReference type="ARBA" id="ARBA00022741"/>
    </source>
</evidence>
<evidence type="ECO:0000259" key="15">
    <source>
        <dbReference type="PROSITE" id="PS50109"/>
    </source>
</evidence>
<dbReference type="InterPro" id="IPR003594">
    <property type="entry name" value="HATPase_dom"/>
</dbReference>
<comment type="subcellular location">
    <subcellularLocation>
        <location evidence="2">Membrane</location>
        <topology evidence="2">Multi-pass membrane protein</topology>
    </subcellularLocation>
</comment>
<dbReference type="Gene3D" id="1.10.287.130">
    <property type="match status" value="1"/>
</dbReference>
<sequence>MSLRLRLFLILALATGAIWFSAVIWIEHSTRAQVTRVLDARLAEAARMVSSLLEDRRIAMAGDGAPVAIPLDPHGDYAHQLSCQIWSLQGTLVGQSEGAPQVQLTGAQGTGYSQSTVGGETWRVYTVENPALGVRVMVGDSLGVRDRLVSGVIEGLLLPMALILPLLAAALWVSLGRGLAPMHRLAEALRLRSPSDLSPLPAGPVPAEMRPMRGALDDLFARLAKAREAERDFTAFAAHELKTPLAGLRTQAQIARIAPDEATRSRALQSIERSVDRTDRLVRQLLELSAVEREGAAAERVDLGQLSAEICADLAPLAETRGVALICDIPQGSEQTLPASGFLLHTALRNLVENALQASSEGGKVRISRRGAVLLVEDDGPGIPETLRARACERFVRGTRGGDGSGLGLAIARAAMERLGGGLELPPSAGQGQRAELHLPAA</sequence>
<dbReference type="GO" id="GO:0005524">
    <property type="term" value="F:ATP binding"/>
    <property type="evidence" value="ECO:0007669"/>
    <property type="project" value="UniProtKB-KW"/>
</dbReference>
<evidence type="ECO:0000256" key="12">
    <source>
        <dbReference type="ARBA" id="ARBA00023136"/>
    </source>
</evidence>
<evidence type="ECO:0000256" key="6">
    <source>
        <dbReference type="ARBA" id="ARBA00022692"/>
    </source>
</evidence>
<dbReference type="PRINTS" id="PR00344">
    <property type="entry name" value="BCTRLSENSOR"/>
</dbReference>
<dbReference type="AlphaFoldDB" id="A0A2U8HD53"/>
<dbReference type="CDD" id="cd00082">
    <property type="entry name" value="HisKA"/>
    <property type="match status" value="1"/>
</dbReference>
<keyword evidence="12 14" id="KW-0472">Membrane</keyword>
<keyword evidence="10 14" id="KW-1133">Transmembrane helix</keyword>
<dbReference type="GO" id="GO:0000155">
    <property type="term" value="F:phosphorelay sensor kinase activity"/>
    <property type="evidence" value="ECO:0007669"/>
    <property type="project" value="InterPro"/>
</dbReference>
<comment type="catalytic activity">
    <reaction evidence="1">
        <text>ATP + protein L-histidine = ADP + protein N-phospho-L-histidine.</text>
        <dbReference type="EC" id="2.7.13.3"/>
    </reaction>
</comment>
<dbReference type="Gene3D" id="3.30.565.10">
    <property type="entry name" value="Histidine kinase-like ATPase, C-terminal domain"/>
    <property type="match status" value="1"/>
</dbReference>
<keyword evidence="7" id="KW-0547">Nucleotide-binding</keyword>
<evidence type="ECO:0000256" key="14">
    <source>
        <dbReference type="SAM" id="Phobius"/>
    </source>
</evidence>
<dbReference type="Proteomes" id="UP000244915">
    <property type="component" value="Chromosome 1"/>
</dbReference>
<organism evidence="17 18">
    <name type="scientific">Alloyangia pacifica</name>
    <dbReference type="NCBI Taxonomy" id="311180"/>
    <lineage>
        <taxon>Bacteria</taxon>
        <taxon>Pseudomonadati</taxon>
        <taxon>Pseudomonadota</taxon>
        <taxon>Alphaproteobacteria</taxon>
        <taxon>Rhodobacterales</taxon>
        <taxon>Roseobacteraceae</taxon>
        <taxon>Alloyangia</taxon>
    </lineage>
</organism>
<dbReference type="InterPro" id="IPR004358">
    <property type="entry name" value="Sig_transdc_His_kin-like_C"/>
</dbReference>
<dbReference type="InterPro" id="IPR050428">
    <property type="entry name" value="TCS_sensor_his_kinase"/>
</dbReference>
<dbReference type="SUPFAM" id="SSF47384">
    <property type="entry name" value="Homodimeric domain of signal transducing histidine kinase"/>
    <property type="match status" value="1"/>
</dbReference>